<evidence type="ECO:0000313" key="9">
    <source>
        <dbReference type="Proteomes" id="UP000824596"/>
    </source>
</evidence>
<protein>
    <recommendedName>
        <fullName evidence="3 6">3-methyl-2-oxobutanoate hydroxymethyltransferase</fullName>
        <ecNumber evidence="3 6">2.1.2.11</ecNumber>
    </recommendedName>
</protein>
<dbReference type="FunFam" id="3.20.20.60:FF:000003">
    <property type="entry name" value="3-methyl-2-oxobutanoate hydroxymethyltransferase"/>
    <property type="match status" value="1"/>
</dbReference>
<dbReference type="PANTHER" id="PTHR20881">
    <property type="entry name" value="3-METHYL-2-OXOBUTANOATE HYDROXYMETHYLTRANSFERASE"/>
    <property type="match status" value="1"/>
</dbReference>
<dbReference type="NCBIfam" id="NF001452">
    <property type="entry name" value="PRK00311.1"/>
    <property type="match status" value="1"/>
</dbReference>
<dbReference type="Pfam" id="PF02548">
    <property type="entry name" value="Pantoate_transf"/>
    <property type="match status" value="1"/>
</dbReference>
<dbReference type="NCBIfam" id="TIGR00222">
    <property type="entry name" value="panB"/>
    <property type="match status" value="1"/>
</dbReference>
<dbReference type="GeneID" id="68359481"/>
<dbReference type="EC" id="2.1.2.11" evidence="3 6"/>
<dbReference type="RefSeq" id="XP_044716178.1">
    <property type="nucleotide sequence ID" value="XM_044868823.1"/>
</dbReference>
<evidence type="ECO:0000256" key="5">
    <source>
        <dbReference type="ARBA" id="ARBA00049172"/>
    </source>
</evidence>
<dbReference type="InterPro" id="IPR015813">
    <property type="entry name" value="Pyrv/PenolPyrv_kinase-like_dom"/>
</dbReference>
<reference evidence="8" key="1">
    <citation type="submission" date="2021-09" db="EMBL/GenBank/DDBJ databases">
        <title>A high-quality genome of the endoparasitic fungus Hirsutella rhossiliensis with a comparison of Hirsutella genomes reveals transposable elements contributing to genome size variation.</title>
        <authorList>
            <person name="Lin R."/>
            <person name="Jiao Y."/>
            <person name="Sun X."/>
            <person name="Ling J."/>
            <person name="Xie B."/>
            <person name="Cheng X."/>
        </authorList>
    </citation>
    <scope>NUCLEOTIDE SEQUENCE</scope>
    <source>
        <strain evidence="8">HR02</strain>
    </source>
</reference>
<sequence length="349" mass="37373">MALMSASPAARSWAQLTRVLRPNVVLRPCHASQLTSRPAPLPTAAPRQQARHSSHSPMGAAPSIPRKKVTLGTLRSLHKKGDPITVVTAHDFPSAHAADHAGMDVILVGDSLAMVALGMEDTSEVLLEEMLLHCRSVARATRSAFTIGDLPMGTYEIAPEQALATAIRFIKEGRMQGIKLEGGREMAPTIRKITTAGIPVLGHVGLTPQRQNALGGFRVQGKTSDGALRVLEDALAVQEAGCFGVVIEAVPAEVAALVTQKLSIPTIGIGAGPGCSGQVLVQTDMTGNFPPGRFLPKFVKQYGNVWGEATRALEAYRDEVKSRQYPAREHTYPISEEELEVFSKTIKDL</sequence>
<name>A0A9P8MP70_9HYPO</name>
<evidence type="ECO:0000256" key="7">
    <source>
        <dbReference type="SAM" id="MobiDB-lite"/>
    </source>
</evidence>
<dbReference type="Proteomes" id="UP000824596">
    <property type="component" value="Unassembled WGS sequence"/>
</dbReference>
<dbReference type="Gene3D" id="3.20.20.60">
    <property type="entry name" value="Phosphoenolpyruvate-binding domains"/>
    <property type="match status" value="1"/>
</dbReference>
<dbReference type="InterPro" id="IPR040442">
    <property type="entry name" value="Pyrv_kinase-like_dom_sf"/>
</dbReference>
<dbReference type="GO" id="GO:0000287">
    <property type="term" value="F:magnesium ion binding"/>
    <property type="evidence" value="ECO:0007669"/>
    <property type="project" value="TreeGrafter"/>
</dbReference>
<comment type="catalytic activity">
    <reaction evidence="5 6">
        <text>(6R)-5,10-methylene-5,6,7,8-tetrahydrofolate + 3-methyl-2-oxobutanoate + H2O = 2-dehydropantoate + (6S)-5,6,7,8-tetrahydrofolate</text>
        <dbReference type="Rhea" id="RHEA:11824"/>
        <dbReference type="ChEBI" id="CHEBI:11561"/>
        <dbReference type="ChEBI" id="CHEBI:11851"/>
        <dbReference type="ChEBI" id="CHEBI:15377"/>
        <dbReference type="ChEBI" id="CHEBI:15636"/>
        <dbReference type="ChEBI" id="CHEBI:57453"/>
        <dbReference type="EC" id="2.1.2.11"/>
    </reaction>
</comment>
<keyword evidence="4 6" id="KW-0808">Transferase</keyword>
<dbReference type="OrthoDB" id="425211at2759"/>
<evidence type="ECO:0000256" key="6">
    <source>
        <dbReference type="RuleBase" id="RU362100"/>
    </source>
</evidence>
<dbReference type="GO" id="GO:0005739">
    <property type="term" value="C:mitochondrion"/>
    <property type="evidence" value="ECO:0007669"/>
    <property type="project" value="TreeGrafter"/>
</dbReference>
<dbReference type="AlphaFoldDB" id="A0A9P8MP70"/>
<dbReference type="GO" id="GO:0003864">
    <property type="term" value="F:3-methyl-2-oxobutanoate hydroxymethyltransferase activity"/>
    <property type="evidence" value="ECO:0007669"/>
    <property type="project" value="UniProtKB-EC"/>
</dbReference>
<keyword evidence="9" id="KW-1185">Reference proteome</keyword>
<proteinExistence type="inferred from homology"/>
<feature type="region of interest" description="Disordered" evidence="7">
    <location>
        <begin position="34"/>
        <end position="65"/>
    </location>
</feature>
<evidence type="ECO:0000256" key="2">
    <source>
        <dbReference type="ARBA" id="ARBA00008676"/>
    </source>
</evidence>
<comment type="function">
    <text evidence="6">Catalyzes the reversible reaction in which hydroxymethyl group from 5,10-methylenetetrahydrofolate is transferred onto alpha-ketoisovalerate to form ketopantoate.</text>
</comment>
<comment type="caution">
    <text evidence="8">The sequence shown here is derived from an EMBL/GenBank/DDBJ whole genome shotgun (WGS) entry which is preliminary data.</text>
</comment>
<dbReference type="CDD" id="cd06557">
    <property type="entry name" value="KPHMT-like"/>
    <property type="match status" value="1"/>
</dbReference>
<evidence type="ECO:0000256" key="3">
    <source>
        <dbReference type="ARBA" id="ARBA00012618"/>
    </source>
</evidence>
<dbReference type="GO" id="GO:0015940">
    <property type="term" value="P:pantothenate biosynthetic process"/>
    <property type="evidence" value="ECO:0007669"/>
    <property type="project" value="UniProtKB-KW"/>
</dbReference>
<evidence type="ECO:0000313" key="8">
    <source>
        <dbReference type="EMBL" id="KAH0958665.1"/>
    </source>
</evidence>
<comment type="pathway">
    <text evidence="1 6">Cofactor biosynthesis; (R)-pantothenate biosynthesis; (R)-pantoate from 3-methyl-2-oxobutanoate: step 1/2.</text>
</comment>
<dbReference type="PANTHER" id="PTHR20881:SF0">
    <property type="entry name" value="3-METHYL-2-OXOBUTANOATE HYDROXYMETHYLTRANSFERASE"/>
    <property type="match status" value="1"/>
</dbReference>
<comment type="similarity">
    <text evidence="2 6">Belongs to the PanB family.</text>
</comment>
<evidence type="ECO:0000256" key="4">
    <source>
        <dbReference type="ARBA" id="ARBA00022679"/>
    </source>
</evidence>
<dbReference type="HAMAP" id="MF_00156">
    <property type="entry name" value="PanB"/>
    <property type="match status" value="1"/>
</dbReference>
<gene>
    <name evidence="8" type="ORF">HRG_10352</name>
</gene>
<evidence type="ECO:0000256" key="1">
    <source>
        <dbReference type="ARBA" id="ARBA00005033"/>
    </source>
</evidence>
<dbReference type="InterPro" id="IPR003700">
    <property type="entry name" value="Pantoate_hydroxy_MeTrfase"/>
</dbReference>
<dbReference type="SUPFAM" id="SSF51621">
    <property type="entry name" value="Phosphoenolpyruvate/pyruvate domain"/>
    <property type="match status" value="1"/>
</dbReference>
<organism evidence="8 9">
    <name type="scientific">Hirsutella rhossiliensis</name>
    <dbReference type="NCBI Taxonomy" id="111463"/>
    <lineage>
        <taxon>Eukaryota</taxon>
        <taxon>Fungi</taxon>
        <taxon>Dikarya</taxon>
        <taxon>Ascomycota</taxon>
        <taxon>Pezizomycotina</taxon>
        <taxon>Sordariomycetes</taxon>
        <taxon>Hypocreomycetidae</taxon>
        <taxon>Hypocreales</taxon>
        <taxon>Ophiocordycipitaceae</taxon>
        <taxon>Hirsutella</taxon>
    </lineage>
</organism>
<dbReference type="EMBL" id="JAIZPD010000015">
    <property type="protein sequence ID" value="KAH0958665.1"/>
    <property type="molecule type" value="Genomic_DNA"/>
</dbReference>
<accession>A0A9P8MP70</accession>
<keyword evidence="6" id="KW-0566">Pantothenate biosynthesis</keyword>